<dbReference type="InterPro" id="IPR011990">
    <property type="entry name" value="TPR-like_helical_dom_sf"/>
</dbReference>
<evidence type="ECO:0000313" key="6">
    <source>
        <dbReference type="Proteomes" id="UP001178507"/>
    </source>
</evidence>
<gene>
    <name evidence="5" type="ORF">EVOR1521_LOCUS9706</name>
</gene>
<dbReference type="InterPro" id="IPR002885">
    <property type="entry name" value="PPR_rpt"/>
</dbReference>
<dbReference type="GO" id="GO:0070475">
    <property type="term" value="P:rRNA base methylation"/>
    <property type="evidence" value="ECO:0007669"/>
    <property type="project" value="InterPro"/>
</dbReference>
<dbReference type="InterPro" id="IPR007473">
    <property type="entry name" value="RlmJ"/>
</dbReference>
<dbReference type="Gene3D" id="3.40.50.150">
    <property type="entry name" value="Vaccinia Virus protein VP39"/>
    <property type="match status" value="1"/>
</dbReference>
<feature type="repeat" description="PPR" evidence="1">
    <location>
        <begin position="85"/>
        <end position="119"/>
    </location>
</feature>
<dbReference type="Gene3D" id="3.10.200.10">
    <property type="entry name" value="Alpha carbonic anhydrase"/>
    <property type="match status" value="1"/>
</dbReference>
<dbReference type="Pfam" id="PF04378">
    <property type="entry name" value="RsmJ"/>
    <property type="match status" value="1"/>
</dbReference>
<dbReference type="EMBL" id="CAUJNA010000890">
    <property type="protein sequence ID" value="CAJ1382307.1"/>
    <property type="molecule type" value="Genomic_DNA"/>
</dbReference>
<protein>
    <recommendedName>
        <fullName evidence="4">Alpha-carbonic anhydrase domain-containing protein</fullName>
    </recommendedName>
</protein>
<evidence type="ECO:0000313" key="5">
    <source>
        <dbReference type="EMBL" id="CAJ1382307.1"/>
    </source>
</evidence>
<dbReference type="InterPro" id="IPR001148">
    <property type="entry name" value="CA_dom"/>
</dbReference>
<feature type="region of interest" description="Disordered" evidence="2">
    <location>
        <begin position="969"/>
        <end position="997"/>
    </location>
</feature>
<keyword evidence="3" id="KW-1133">Transmembrane helix</keyword>
<proteinExistence type="predicted"/>
<organism evidence="5 6">
    <name type="scientific">Effrenium voratum</name>
    <dbReference type="NCBI Taxonomy" id="2562239"/>
    <lineage>
        <taxon>Eukaryota</taxon>
        <taxon>Sar</taxon>
        <taxon>Alveolata</taxon>
        <taxon>Dinophyceae</taxon>
        <taxon>Suessiales</taxon>
        <taxon>Symbiodiniaceae</taxon>
        <taxon>Effrenium</taxon>
    </lineage>
</organism>
<dbReference type="PANTHER" id="PTHR37426:SF1">
    <property type="entry name" value="RIBOSOMAL RNA LARGE SUBUNIT METHYLTRANSFERASE J"/>
    <property type="match status" value="1"/>
</dbReference>
<reference evidence="5" key="1">
    <citation type="submission" date="2023-08" db="EMBL/GenBank/DDBJ databases">
        <authorList>
            <person name="Chen Y."/>
            <person name="Shah S."/>
            <person name="Dougan E. K."/>
            <person name="Thang M."/>
            <person name="Chan C."/>
        </authorList>
    </citation>
    <scope>NUCLEOTIDE SEQUENCE</scope>
</reference>
<evidence type="ECO:0000256" key="3">
    <source>
        <dbReference type="SAM" id="Phobius"/>
    </source>
</evidence>
<sequence>MRADAVVEAFLRGEELQLLDARTLTTCLGELRRRKPSSAPALLDAACRLSCEVNVIHFNAAISACDSWVAALHLFERARRVSSADVVTYGAALHGLARAGRWQAALTLLQEALQKSLQNAVIFGSSIAATAKERRWPWALQLLQQMACLTVEASGVARNSAAGAVTWQAALKVAPSGSGAAMSALEGEWPQALRLMEHMRCQGAEVTAQCRTSGLDVVGKAEQWPKALELLSGGEQDAIMCSAAISACERCACWQSAMDVLSSIHPSQRTVSALNAAISALGKASQWLMALNLAKQLGRRADVITFNALMNAADKSRQWPLALHLLDTMRQRALLADAITYTAALGASEKSEWTITMALLQEVIDAGLDEWKPDDIDYVHYFQAGSPVDCLKHAVLVEALMQMVADPEPFQYMDTHAGTGVYDLSSPEALRFGNHVTGIQRLAESQSHRSRGMAEYVKIHRRFGSENDYLGSPAIASCFLRPQDTALVFEASPKVGDALAENLRRLERGAGAGCGTRVVRGDCYKWFARGGFEDGARKLVLIDPPYDSASSSDKWNLFLVKVIRSRWPSSSVLLWYPCISESQTDRFQQRLLAMGLGRILVAELEVATTRVGPPTTSRTSMLMVNAPDTSLEAFTVLLAELQRDLGELLQRSLDPSSTAWEYSTDCRGHKVSARIGMTWFHGAGFWCFASGIRGPIVGVWPEGPRPMMNVLLGTTPRGWQVMVAPPFDTTLTFLNGKYFYLRRIEFNSPSENSLGGQSFDMEMQLVHTAEDGQLLVNSVFLQVGLVEGNEYLSTFWPQFSPTVSADGIPTRIGNPYAALPDDKSLFAYNGSGTVPPCGTDAIWMVFKEPLWISRAQRDLYRQALNASSSPSAFLRFGPPPQGVVQPWSTELGMNNRILQPQGSRQIMYFEMSNVPAKSSFDFTKGHFWGFLGIGLLLFSVVIGLCALCCLLCGAKRSVRTKEMIYAESDEDRQPLRGAGNMPGAPSDRGGECAPSES</sequence>
<dbReference type="SUPFAM" id="SSF53335">
    <property type="entry name" value="S-adenosyl-L-methionine-dependent methyltransferases"/>
    <property type="match status" value="1"/>
</dbReference>
<name>A0AA36MSI9_9DINO</name>
<evidence type="ECO:0000259" key="4">
    <source>
        <dbReference type="PROSITE" id="PS51144"/>
    </source>
</evidence>
<dbReference type="InterPro" id="IPR036398">
    <property type="entry name" value="CA_dom_sf"/>
</dbReference>
<keyword evidence="3" id="KW-0472">Membrane</keyword>
<comment type="caution">
    <text evidence="5">The sequence shown here is derived from an EMBL/GenBank/DDBJ whole genome shotgun (WGS) entry which is preliminary data.</text>
</comment>
<dbReference type="AlphaFoldDB" id="A0AA36MSI9"/>
<dbReference type="PANTHER" id="PTHR37426">
    <property type="entry name" value="RIBOSOMAL RNA LARGE SUBUNIT METHYLTRANSFERASE J"/>
    <property type="match status" value="1"/>
</dbReference>
<feature type="domain" description="Alpha-carbonic anhydrase" evidence="4">
    <location>
        <begin position="658"/>
        <end position="910"/>
    </location>
</feature>
<accession>A0AA36MSI9</accession>
<dbReference type="GO" id="GO:0005829">
    <property type="term" value="C:cytosol"/>
    <property type="evidence" value="ECO:0007669"/>
    <property type="project" value="TreeGrafter"/>
</dbReference>
<dbReference type="Proteomes" id="UP001178507">
    <property type="component" value="Unassembled WGS sequence"/>
</dbReference>
<dbReference type="GO" id="GO:0036307">
    <property type="term" value="F:23S rRNA (adenine(2030)-N(6))-methyltransferase activity"/>
    <property type="evidence" value="ECO:0007669"/>
    <property type="project" value="TreeGrafter"/>
</dbReference>
<keyword evidence="3" id="KW-0812">Transmembrane</keyword>
<keyword evidence="6" id="KW-1185">Reference proteome</keyword>
<dbReference type="SUPFAM" id="SSF51069">
    <property type="entry name" value="Carbonic anhydrase"/>
    <property type="match status" value="1"/>
</dbReference>
<feature type="transmembrane region" description="Helical" evidence="3">
    <location>
        <begin position="927"/>
        <end position="953"/>
    </location>
</feature>
<evidence type="ECO:0000256" key="2">
    <source>
        <dbReference type="SAM" id="MobiDB-lite"/>
    </source>
</evidence>
<dbReference type="SMART" id="SM01057">
    <property type="entry name" value="Carb_anhydrase"/>
    <property type="match status" value="1"/>
</dbReference>
<dbReference type="InterPro" id="IPR029063">
    <property type="entry name" value="SAM-dependent_MTases_sf"/>
</dbReference>
<dbReference type="PROSITE" id="PS51375">
    <property type="entry name" value="PPR"/>
    <property type="match status" value="2"/>
</dbReference>
<dbReference type="CDD" id="cd03124">
    <property type="entry name" value="alpha_CA_prokaryotic_like"/>
    <property type="match status" value="1"/>
</dbReference>
<dbReference type="InterPro" id="IPR041891">
    <property type="entry name" value="Alpha_CA_prokaryot-like"/>
</dbReference>
<feature type="repeat" description="PPR" evidence="1">
    <location>
        <begin position="302"/>
        <end position="336"/>
    </location>
</feature>
<dbReference type="Pfam" id="PF01535">
    <property type="entry name" value="PPR"/>
    <property type="match status" value="1"/>
</dbReference>
<dbReference type="Gene3D" id="1.25.40.10">
    <property type="entry name" value="Tetratricopeptide repeat domain"/>
    <property type="match status" value="2"/>
</dbReference>
<dbReference type="Pfam" id="PF00194">
    <property type="entry name" value="Carb_anhydrase"/>
    <property type="match status" value="1"/>
</dbReference>
<evidence type="ECO:0000256" key="1">
    <source>
        <dbReference type="PROSITE-ProRule" id="PRU00708"/>
    </source>
</evidence>
<dbReference type="PROSITE" id="PS51144">
    <property type="entry name" value="ALPHA_CA_2"/>
    <property type="match status" value="1"/>
</dbReference>